<evidence type="ECO:0008006" key="3">
    <source>
        <dbReference type="Google" id="ProtNLM"/>
    </source>
</evidence>
<evidence type="ECO:0000313" key="1">
    <source>
        <dbReference type="EMBL" id="KAJ8599518.1"/>
    </source>
</evidence>
<gene>
    <name evidence="1" type="ORF">CTAYLR_009450</name>
</gene>
<dbReference type="Pfam" id="PF06516">
    <property type="entry name" value="NUP"/>
    <property type="match status" value="1"/>
</dbReference>
<comment type="caution">
    <text evidence="1">The sequence shown here is derived from an EMBL/GenBank/DDBJ whole genome shotgun (WGS) entry which is preliminary data.</text>
</comment>
<name>A0AAD7XHG5_9STRA</name>
<dbReference type="InterPro" id="IPR035994">
    <property type="entry name" value="Nucleoside_phosphorylase_sf"/>
</dbReference>
<dbReference type="GO" id="GO:0005783">
    <property type="term" value="C:endoplasmic reticulum"/>
    <property type="evidence" value="ECO:0007669"/>
    <property type="project" value="TreeGrafter"/>
</dbReference>
<dbReference type="PANTHER" id="PTHR38643">
    <property type="entry name" value="PURINE NUCLEOSIDE PERMEASE C285.05-RELATED"/>
    <property type="match status" value="1"/>
</dbReference>
<proteinExistence type="predicted"/>
<accession>A0AAD7XHG5</accession>
<organism evidence="1 2">
    <name type="scientific">Chrysophaeum taylorii</name>
    <dbReference type="NCBI Taxonomy" id="2483200"/>
    <lineage>
        <taxon>Eukaryota</taxon>
        <taxon>Sar</taxon>
        <taxon>Stramenopiles</taxon>
        <taxon>Ochrophyta</taxon>
        <taxon>Pelagophyceae</taxon>
        <taxon>Pelagomonadales</taxon>
        <taxon>Pelagomonadaceae</taxon>
        <taxon>Chrysophaeum</taxon>
    </lineage>
</organism>
<dbReference type="InterPro" id="IPR009486">
    <property type="entry name" value="Pur_nuclsid_perm"/>
</dbReference>
<dbReference type="EMBL" id="JAQMWT010000556">
    <property type="protein sequence ID" value="KAJ8599518.1"/>
    <property type="molecule type" value="Genomic_DNA"/>
</dbReference>
<protein>
    <recommendedName>
        <fullName evidence="3">Purine nucleoside permease</fullName>
    </recommendedName>
</protein>
<keyword evidence="2" id="KW-1185">Reference proteome</keyword>
<reference evidence="1" key="1">
    <citation type="submission" date="2023-01" db="EMBL/GenBank/DDBJ databases">
        <title>Metagenome sequencing of chrysophaentin producing Chrysophaeum taylorii.</title>
        <authorList>
            <person name="Davison J."/>
            <person name="Bewley C."/>
        </authorList>
    </citation>
    <scope>NUCLEOTIDE SEQUENCE</scope>
    <source>
        <strain evidence="1">NIES-1699</strain>
    </source>
</reference>
<dbReference type="GO" id="GO:0003824">
    <property type="term" value="F:catalytic activity"/>
    <property type="evidence" value="ECO:0007669"/>
    <property type="project" value="InterPro"/>
</dbReference>
<dbReference type="Gene3D" id="3.40.50.1580">
    <property type="entry name" value="Nucleoside phosphorylase domain"/>
    <property type="match status" value="1"/>
</dbReference>
<dbReference type="AlphaFoldDB" id="A0AAD7XHG5"/>
<dbReference type="GO" id="GO:0009116">
    <property type="term" value="P:nucleoside metabolic process"/>
    <property type="evidence" value="ECO:0007669"/>
    <property type="project" value="InterPro"/>
</dbReference>
<dbReference type="GO" id="GO:0055085">
    <property type="term" value="P:transmembrane transport"/>
    <property type="evidence" value="ECO:0007669"/>
    <property type="project" value="InterPro"/>
</dbReference>
<dbReference type="Proteomes" id="UP001230188">
    <property type="component" value="Unassembled WGS sequence"/>
</dbReference>
<evidence type="ECO:0000313" key="2">
    <source>
        <dbReference type="Proteomes" id="UP001230188"/>
    </source>
</evidence>
<sequence>MPSEFARWKARVPLTEVVEIPEAVEVRWNETVRILGVVTGEGPRRAAIAVTAAALSVDARDAYWIFAGIAGVDPAYGSVGSAFWAEWVVHGDAGSMFDAREIPSGFNGTTILPADRDVPFGMPKPSKSEARGMIYELPLAKWAFELTRDVELEDDDALRTLRAGYEAPAAREPPSVRLGNAASSNLFWAGVYLTEWARDWNDYWLPERAKSAGFATTAMEDSAFLEALAVSPRANVSRALVLRTASDYSAPPPADTLVGWFYSTQHLAAAEPALEAAYAVGSKFIINTLV</sequence>
<dbReference type="PANTHER" id="PTHR38643:SF1">
    <property type="entry name" value="PURINE NUCLEOSIDE PERMEASE C285.05-RELATED"/>
    <property type="match status" value="1"/>
</dbReference>